<proteinExistence type="predicted"/>
<comment type="caution">
    <text evidence="1">The sequence shown here is derived from an EMBL/GenBank/DDBJ whole genome shotgun (WGS) entry which is preliminary data.</text>
</comment>
<sequence length="75" mass="7937">ALGSEGGKNRRSVAGAQPEHDTVSGAVGICQVYVLEAPDPQSALAQQLLLAVSDVGGQSCRVYPCVDLRFLYWFA</sequence>
<dbReference type="AlphaFoldDB" id="X0X6P1"/>
<dbReference type="EMBL" id="BARS01046731">
    <property type="protein sequence ID" value="GAG32333.1"/>
    <property type="molecule type" value="Genomic_DNA"/>
</dbReference>
<name>X0X6P1_9ZZZZ</name>
<evidence type="ECO:0000313" key="1">
    <source>
        <dbReference type="EMBL" id="GAG32333.1"/>
    </source>
</evidence>
<accession>X0X6P1</accession>
<feature type="non-terminal residue" evidence="1">
    <location>
        <position position="1"/>
    </location>
</feature>
<gene>
    <name evidence="1" type="ORF">S01H1_70290</name>
</gene>
<reference evidence="1" key="1">
    <citation type="journal article" date="2014" name="Front. Microbiol.">
        <title>High frequency of phylogenetically diverse reductive dehalogenase-homologous genes in deep subseafloor sedimentary metagenomes.</title>
        <authorList>
            <person name="Kawai M."/>
            <person name="Futagami T."/>
            <person name="Toyoda A."/>
            <person name="Takaki Y."/>
            <person name="Nishi S."/>
            <person name="Hori S."/>
            <person name="Arai W."/>
            <person name="Tsubouchi T."/>
            <person name="Morono Y."/>
            <person name="Uchiyama I."/>
            <person name="Ito T."/>
            <person name="Fujiyama A."/>
            <person name="Inagaki F."/>
            <person name="Takami H."/>
        </authorList>
    </citation>
    <scope>NUCLEOTIDE SEQUENCE</scope>
    <source>
        <strain evidence="1">Expedition CK06-06</strain>
    </source>
</reference>
<protein>
    <submittedName>
        <fullName evidence="1">Uncharacterized protein</fullName>
    </submittedName>
</protein>
<organism evidence="1">
    <name type="scientific">marine sediment metagenome</name>
    <dbReference type="NCBI Taxonomy" id="412755"/>
    <lineage>
        <taxon>unclassified sequences</taxon>
        <taxon>metagenomes</taxon>
        <taxon>ecological metagenomes</taxon>
    </lineage>
</organism>